<dbReference type="RefSeq" id="WP_156546751.1">
    <property type="nucleotide sequence ID" value="NZ_JABAEJ010000001.1"/>
</dbReference>
<organism evidence="2 3">
    <name type="scientific">Agrobacterium vitis</name>
    <name type="common">Rhizobium vitis</name>
    <dbReference type="NCBI Taxonomy" id="373"/>
    <lineage>
        <taxon>Bacteria</taxon>
        <taxon>Pseudomonadati</taxon>
        <taxon>Pseudomonadota</taxon>
        <taxon>Alphaproteobacteria</taxon>
        <taxon>Hyphomicrobiales</taxon>
        <taxon>Rhizobiaceae</taxon>
        <taxon>Rhizobium/Agrobacterium group</taxon>
        <taxon>Agrobacterium</taxon>
    </lineage>
</organism>
<evidence type="ECO:0000313" key="2">
    <source>
        <dbReference type="EMBL" id="MUZ56146.1"/>
    </source>
</evidence>
<sequence length="332" mass="38855">MAETINRAQMAEDLSSKVFAEFLWQKTGQMNENWPCEQQELHNTKSHPTDVVFYYDEPYSTVRRYIQCDLKSYSANSIKRNAVKEAIFSLANQVSCAGASEVWQKRYTHASSTFDISGLLFVYNHDKEFHKSFDSLISDVRPEDIKLPRKSRLYVLGPEEINWLQRVARELQQMRGEEDENKRLPPRERCAFYYPQLVRNTVVRSERARAATMEMLKSPWIILEHFDEDETRQGFVIFHRRKTTVEGLMYLLDYLRRHELIVSKTRFDIKVQPDDSEASANLQKAIQEYVSFIPGENQDTDFAKRLSKIKISQVPEILTSYSTTEMGMIYAG</sequence>
<dbReference type="InterPro" id="IPR058873">
    <property type="entry name" value="PDDEXK_GAPS4"/>
</dbReference>
<protein>
    <recommendedName>
        <fullName evidence="1">GAPS4 PD-(D/E)XK nuclease domain-containing protein</fullName>
    </recommendedName>
</protein>
<dbReference type="Pfam" id="PF26115">
    <property type="entry name" value="PDDEXK_GAPS4"/>
    <property type="match status" value="1"/>
</dbReference>
<reference evidence="2 3" key="1">
    <citation type="submission" date="2019-12" db="EMBL/GenBank/DDBJ databases">
        <title>Whole-genome sequencing of Allorhizobium vitis.</title>
        <authorList>
            <person name="Gan H.M."/>
            <person name="Szegedi E."/>
            <person name="Burr T."/>
            <person name="Savka M.A."/>
        </authorList>
    </citation>
    <scope>NUCLEOTIDE SEQUENCE [LARGE SCALE GENOMIC DNA]</scope>
    <source>
        <strain evidence="2 3">CG989</strain>
    </source>
</reference>
<evidence type="ECO:0000259" key="1">
    <source>
        <dbReference type="Pfam" id="PF26115"/>
    </source>
</evidence>
<feature type="domain" description="GAPS4 PD-(D/E)XK nuclease" evidence="1">
    <location>
        <begin position="10"/>
        <end position="144"/>
    </location>
</feature>
<evidence type="ECO:0000313" key="3">
    <source>
        <dbReference type="Proteomes" id="UP000436692"/>
    </source>
</evidence>
<dbReference type="Proteomes" id="UP000436692">
    <property type="component" value="Unassembled WGS sequence"/>
</dbReference>
<dbReference type="AlphaFoldDB" id="A0AAE4W987"/>
<gene>
    <name evidence="2" type="ORF">GOZ95_01590</name>
</gene>
<comment type="caution">
    <text evidence="2">The sequence shown here is derived from an EMBL/GenBank/DDBJ whole genome shotgun (WGS) entry which is preliminary data.</text>
</comment>
<accession>A0AAE4W987</accession>
<proteinExistence type="predicted"/>
<name>A0AAE4W987_AGRVI</name>
<dbReference type="EMBL" id="WPHM01000001">
    <property type="protein sequence ID" value="MUZ56146.1"/>
    <property type="molecule type" value="Genomic_DNA"/>
</dbReference>